<dbReference type="Pfam" id="PF05362">
    <property type="entry name" value="Lon_C"/>
    <property type="match status" value="1"/>
</dbReference>
<name>A0AAE3KMR0_9PSEU</name>
<dbReference type="PANTHER" id="PTHR10046">
    <property type="entry name" value="ATP DEPENDENT LON PROTEASE FAMILY MEMBER"/>
    <property type="match status" value="1"/>
</dbReference>
<dbReference type="InterPro" id="IPR014721">
    <property type="entry name" value="Ribsml_uS5_D2-typ_fold_subgr"/>
</dbReference>
<dbReference type="InterPro" id="IPR008269">
    <property type="entry name" value="Lon_proteolytic"/>
</dbReference>
<evidence type="ECO:0000256" key="2">
    <source>
        <dbReference type="SAM" id="MobiDB-lite"/>
    </source>
</evidence>
<dbReference type="EMBL" id="JAMTCK010000012">
    <property type="protein sequence ID" value="MCP2167903.1"/>
    <property type="molecule type" value="Genomic_DNA"/>
</dbReference>
<keyword evidence="1" id="KW-0378">Hydrolase</keyword>
<evidence type="ECO:0000259" key="4">
    <source>
        <dbReference type="PROSITE" id="PS50106"/>
    </source>
</evidence>
<feature type="domain" description="PDZ" evidence="4">
    <location>
        <begin position="176"/>
        <end position="230"/>
    </location>
</feature>
<proteinExistence type="inferred from homology"/>
<dbReference type="GO" id="GO:0004252">
    <property type="term" value="F:serine-type endopeptidase activity"/>
    <property type="evidence" value="ECO:0007669"/>
    <property type="project" value="UniProtKB-UniRule"/>
</dbReference>
<keyword evidence="1" id="KW-0645">Protease</keyword>
<feature type="domain" description="Lon proteolytic" evidence="5">
    <location>
        <begin position="269"/>
        <end position="370"/>
    </location>
</feature>
<keyword evidence="3" id="KW-0472">Membrane</keyword>
<dbReference type="PROSITE" id="PS51786">
    <property type="entry name" value="LON_PROTEOLYTIC"/>
    <property type="match status" value="1"/>
</dbReference>
<dbReference type="PROSITE" id="PS50106">
    <property type="entry name" value="PDZ"/>
    <property type="match status" value="1"/>
</dbReference>
<evidence type="ECO:0000259" key="5">
    <source>
        <dbReference type="PROSITE" id="PS51786"/>
    </source>
</evidence>
<reference evidence="6" key="1">
    <citation type="submission" date="2022-06" db="EMBL/GenBank/DDBJ databases">
        <title>Genomic Encyclopedia of Archaeal and Bacterial Type Strains, Phase II (KMG-II): from individual species to whole genera.</title>
        <authorList>
            <person name="Goeker M."/>
        </authorList>
    </citation>
    <scope>NUCLEOTIDE SEQUENCE</scope>
    <source>
        <strain evidence="6">DSM 43935</strain>
    </source>
</reference>
<evidence type="ECO:0000256" key="3">
    <source>
        <dbReference type="SAM" id="Phobius"/>
    </source>
</evidence>
<dbReference type="RefSeq" id="WP_308204036.1">
    <property type="nucleotide sequence ID" value="NZ_JAMTCK010000012.1"/>
</dbReference>
<gene>
    <name evidence="6" type="ORF">LX83_004777</name>
</gene>
<accession>A0AAE3KMR0</accession>
<feature type="active site" evidence="1">
    <location>
        <position position="277"/>
    </location>
</feature>
<dbReference type="GO" id="GO:0006508">
    <property type="term" value="P:proteolysis"/>
    <property type="evidence" value="ECO:0007669"/>
    <property type="project" value="UniProtKB-KW"/>
</dbReference>
<dbReference type="InterPro" id="IPR020568">
    <property type="entry name" value="Ribosomal_Su5_D2-typ_SF"/>
</dbReference>
<sequence length="379" mass="39450">MSERSQADSQGNNQQVSVPGPAGASVAPQTAPVRADRGLTRRTWTLVVTFVLVAGLGLLGGFARVPYVALGPGPTYDTLGTVGGGNTPVVGISGQETYPTAGRLTMVTVSLMDDVTLFGALGMWVSGRYALAPREEYFKPGESDQQVQQENVKAFQDSQTNAEAAALNYLGYPQKVLAAEVVKGSAADNVIEPGDQLLAINGKQVASADEVRGILQATKPGDEVQVTFRHDGQDRTQSFRLGTAQDRDWGFLGVSPVNRADVPFQIKIGLADVGGPSAGLMLALAIVDKMTPGELNGGQAVAGTGEITETGEVKPIGGIPFKMMGARDAGATVFLVPADNCVEASQRAPEGLKLVKVTSLKDAVAALDALREGKPTQGC</sequence>
<dbReference type="Proteomes" id="UP001206128">
    <property type="component" value="Unassembled WGS sequence"/>
</dbReference>
<evidence type="ECO:0000256" key="1">
    <source>
        <dbReference type="PROSITE-ProRule" id="PRU01122"/>
    </source>
</evidence>
<feature type="region of interest" description="Disordered" evidence="2">
    <location>
        <begin position="1"/>
        <end position="32"/>
    </location>
</feature>
<keyword evidence="3" id="KW-0812">Transmembrane</keyword>
<keyword evidence="1" id="KW-0720">Serine protease</keyword>
<dbReference type="GO" id="GO:0004176">
    <property type="term" value="F:ATP-dependent peptidase activity"/>
    <property type="evidence" value="ECO:0007669"/>
    <property type="project" value="UniProtKB-UniRule"/>
</dbReference>
<dbReference type="Gene3D" id="2.30.42.10">
    <property type="match status" value="1"/>
</dbReference>
<dbReference type="GO" id="GO:0005524">
    <property type="term" value="F:ATP binding"/>
    <property type="evidence" value="ECO:0007669"/>
    <property type="project" value="InterPro"/>
</dbReference>
<evidence type="ECO:0000313" key="6">
    <source>
        <dbReference type="EMBL" id="MCP2167903.1"/>
    </source>
</evidence>
<dbReference type="AlphaFoldDB" id="A0AAE3KMR0"/>
<dbReference type="InterPro" id="IPR027065">
    <property type="entry name" value="Lon_Prtase"/>
</dbReference>
<dbReference type="SUPFAM" id="SSF50156">
    <property type="entry name" value="PDZ domain-like"/>
    <property type="match status" value="1"/>
</dbReference>
<dbReference type="SMART" id="SM00228">
    <property type="entry name" value="PDZ"/>
    <property type="match status" value="1"/>
</dbReference>
<dbReference type="Gene3D" id="3.30.230.10">
    <property type="match status" value="1"/>
</dbReference>
<dbReference type="InterPro" id="IPR036034">
    <property type="entry name" value="PDZ_sf"/>
</dbReference>
<dbReference type="GO" id="GO:0030163">
    <property type="term" value="P:protein catabolic process"/>
    <property type="evidence" value="ECO:0007669"/>
    <property type="project" value="InterPro"/>
</dbReference>
<feature type="active site" evidence="1">
    <location>
        <position position="322"/>
    </location>
</feature>
<comment type="similarity">
    <text evidence="1">Belongs to the peptidase S16 family.</text>
</comment>
<comment type="caution">
    <text evidence="6">The sequence shown here is derived from an EMBL/GenBank/DDBJ whole genome shotgun (WGS) entry which is preliminary data.</text>
</comment>
<comment type="catalytic activity">
    <reaction evidence="1">
        <text>Hydrolysis of proteins in presence of ATP.</text>
        <dbReference type="EC" id="3.4.21.53"/>
    </reaction>
</comment>
<feature type="compositionally biased region" description="Polar residues" evidence="2">
    <location>
        <begin position="7"/>
        <end position="17"/>
    </location>
</feature>
<keyword evidence="7" id="KW-1185">Reference proteome</keyword>
<dbReference type="SUPFAM" id="SSF54211">
    <property type="entry name" value="Ribosomal protein S5 domain 2-like"/>
    <property type="match status" value="1"/>
</dbReference>
<organism evidence="6 7">
    <name type="scientific">Goodfellowiella coeruleoviolacea</name>
    <dbReference type="NCBI Taxonomy" id="334858"/>
    <lineage>
        <taxon>Bacteria</taxon>
        <taxon>Bacillati</taxon>
        <taxon>Actinomycetota</taxon>
        <taxon>Actinomycetes</taxon>
        <taxon>Pseudonocardiales</taxon>
        <taxon>Pseudonocardiaceae</taxon>
        <taxon>Goodfellowiella</taxon>
    </lineage>
</organism>
<feature type="transmembrane region" description="Helical" evidence="3">
    <location>
        <begin position="44"/>
        <end position="63"/>
    </location>
</feature>
<keyword evidence="3" id="KW-1133">Transmembrane helix</keyword>
<protein>
    <recommendedName>
        <fullName evidence="1">endopeptidase La</fullName>
        <ecNumber evidence="1">3.4.21.53</ecNumber>
    </recommendedName>
</protein>
<dbReference type="InterPro" id="IPR001478">
    <property type="entry name" value="PDZ"/>
</dbReference>
<dbReference type="EC" id="3.4.21.53" evidence="1"/>
<evidence type="ECO:0000313" key="7">
    <source>
        <dbReference type="Proteomes" id="UP001206128"/>
    </source>
</evidence>
<dbReference type="Pfam" id="PF13180">
    <property type="entry name" value="PDZ_2"/>
    <property type="match status" value="1"/>
</dbReference>